<keyword evidence="5" id="KW-0418">Kinase</keyword>
<evidence type="ECO:0000256" key="4">
    <source>
        <dbReference type="ARBA" id="ARBA00022741"/>
    </source>
</evidence>
<dbReference type="FunFam" id="3.30.200.20:FF:000348">
    <property type="entry name" value="Serine/threonine protein kinase"/>
    <property type="match status" value="1"/>
</dbReference>
<accession>A0A839N7H9</accession>
<dbReference type="PROSITE" id="PS00108">
    <property type="entry name" value="PROTEIN_KINASE_ST"/>
    <property type="match status" value="1"/>
</dbReference>
<evidence type="ECO:0000256" key="6">
    <source>
        <dbReference type="ARBA" id="ARBA00022840"/>
    </source>
</evidence>
<dbReference type="SUPFAM" id="SSF56112">
    <property type="entry name" value="Protein kinase-like (PK-like)"/>
    <property type="match status" value="1"/>
</dbReference>
<reference evidence="10 11" key="1">
    <citation type="submission" date="2020-08" db="EMBL/GenBank/DDBJ databases">
        <title>Sequencing the genomes of 1000 actinobacteria strains.</title>
        <authorList>
            <person name="Klenk H.-P."/>
        </authorList>
    </citation>
    <scope>NUCLEOTIDE SEQUENCE [LARGE SCALE GENOMIC DNA]</scope>
    <source>
        <strain evidence="10 11">DSM 105369</strain>
    </source>
</reference>
<feature type="domain" description="Protein kinase" evidence="9">
    <location>
        <begin position="15"/>
        <end position="272"/>
    </location>
</feature>
<comment type="caution">
    <text evidence="10">The sequence shown here is derived from an EMBL/GenBank/DDBJ whole genome shotgun (WGS) entry which is preliminary data.</text>
</comment>
<dbReference type="InterPro" id="IPR011009">
    <property type="entry name" value="Kinase-like_dom_sf"/>
</dbReference>
<feature type="region of interest" description="Disordered" evidence="8">
    <location>
        <begin position="532"/>
        <end position="575"/>
    </location>
</feature>
<dbReference type="Proteomes" id="UP000559182">
    <property type="component" value="Unassembled WGS sequence"/>
</dbReference>
<dbReference type="InterPro" id="IPR008271">
    <property type="entry name" value="Ser/Thr_kinase_AS"/>
</dbReference>
<dbReference type="RefSeq" id="WP_221185676.1">
    <property type="nucleotide sequence ID" value="NZ_JACHVQ010000003.1"/>
</dbReference>
<dbReference type="CDD" id="cd14014">
    <property type="entry name" value="STKc_PknB_like"/>
    <property type="match status" value="1"/>
</dbReference>
<organism evidence="10 11">
    <name type="scientific">Flexivirga oryzae</name>
    <dbReference type="NCBI Taxonomy" id="1794944"/>
    <lineage>
        <taxon>Bacteria</taxon>
        <taxon>Bacillati</taxon>
        <taxon>Actinomycetota</taxon>
        <taxon>Actinomycetes</taxon>
        <taxon>Micrococcales</taxon>
        <taxon>Dermacoccaceae</taxon>
        <taxon>Flexivirga</taxon>
    </lineage>
</organism>
<dbReference type="PANTHER" id="PTHR43289:SF6">
    <property type="entry name" value="SERINE_THREONINE-PROTEIN KINASE NEKL-3"/>
    <property type="match status" value="1"/>
</dbReference>
<dbReference type="InterPro" id="IPR000719">
    <property type="entry name" value="Prot_kinase_dom"/>
</dbReference>
<keyword evidence="3" id="KW-0808">Transferase</keyword>
<keyword evidence="2" id="KW-0723">Serine/threonine-protein kinase</keyword>
<dbReference type="AlphaFoldDB" id="A0A839N7H9"/>
<evidence type="ECO:0000313" key="11">
    <source>
        <dbReference type="Proteomes" id="UP000559182"/>
    </source>
</evidence>
<sequence>MTGPGPRTGMAFGHYELRDLVGRGGMGEVYQAFDRRRNRVVALKLLPPSLVEDTVYRTRFQREAQTAAQLTEPHVIPIHDFGELDGVLYIDMRLADGFRSLAERIDGRPLQPSVAVALVQQIGAALDAAHAQGLVHRDVKPANILVNDDDFAYLIDFGIARSAESTRVTEIGSTVGSLPYMAPERFSQGYQDHPAADVYSLACVLAECLTGRPVFSGSAEVILRSHLDGAPPLDAGSVPARLLPVIQRGLARNPAERPASTGEFARLAVEALSGGDRAAATTIIAKTNPAGAGPDAPTVPAGRPPTRSNRTRWVAAAAAAVVVLGGGGLLVKSLANGDGPATSVQPPATAVTTGGGAAPRTAETTTSSDPGTTTGSATGAADGAMQCRQTGQRRRVHGRPVGVCRAGRDLRRGLGATQHVLRRPARAAVDLPERVGRPVRGLPDRCGGVGGRHRFRRDGAVHDEQPQARAAVLSGAARGRRTRDPVLEAAPGRDRRQVAEAVRLAERGRCLQDPGWAVHAAGRLAADAIPRAARARHPRRGAAVPLRGGRAEDEHRHGVPRGLTAGRRASPWDWT</sequence>
<evidence type="ECO:0000256" key="7">
    <source>
        <dbReference type="PROSITE-ProRule" id="PRU10141"/>
    </source>
</evidence>
<dbReference type="GO" id="GO:0004674">
    <property type="term" value="F:protein serine/threonine kinase activity"/>
    <property type="evidence" value="ECO:0007669"/>
    <property type="project" value="UniProtKB-KW"/>
</dbReference>
<keyword evidence="11" id="KW-1185">Reference proteome</keyword>
<dbReference type="EC" id="2.7.11.1" evidence="1"/>
<keyword evidence="4 7" id="KW-0547">Nucleotide-binding</keyword>
<dbReference type="Gene3D" id="1.10.510.10">
    <property type="entry name" value="Transferase(Phosphotransferase) domain 1"/>
    <property type="match status" value="1"/>
</dbReference>
<feature type="region of interest" description="Disordered" evidence="8">
    <location>
        <begin position="287"/>
        <end position="308"/>
    </location>
</feature>
<feature type="binding site" evidence="7">
    <location>
        <position position="44"/>
    </location>
    <ligand>
        <name>ATP</name>
        <dbReference type="ChEBI" id="CHEBI:30616"/>
    </ligand>
</feature>
<evidence type="ECO:0000256" key="8">
    <source>
        <dbReference type="SAM" id="MobiDB-lite"/>
    </source>
</evidence>
<dbReference type="Gene3D" id="3.30.200.20">
    <property type="entry name" value="Phosphorylase Kinase, domain 1"/>
    <property type="match status" value="1"/>
</dbReference>
<evidence type="ECO:0000256" key="1">
    <source>
        <dbReference type="ARBA" id="ARBA00012513"/>
    </source>
</evidence>
<protein>
    <recommendedName>
        <fullName evidence="1">non-specific serine/threonine protein kinase</fullName>
        <ecNumber evidence="1">2.7.11.1</ecNumber>
    </recommendedName>
</protein>
<dbReference type="GO" id="GO:0005524">
    <property type="term" value="F:ATP binding"/>
    <property type="evidence" value="ECO:0007669"/>
    <property type="project" value="UniProtKB-UniRule"/>
</dbReference>
<proteinExistence type="predicted"/>
<evidence type="ECO:0000256" key="5">
    <source>
        <dbReference type="ARBA" id="ARBA00022777"/>
    </source>
</evidence>
<dbReference type="EMBL" id="JACHVQ010000003">
    <property type="protein sequence ID" value="MBB2893698.1"/>
    <property type="molecule type" value="Genomic_DNA"/>
</dbReference>
<evidence type="ECO:0000256" key="2">
    <source>
        <dbReference type="ARBA" id="ARBA00022527"/>
    </source>
</evidence>
<evidence type="ECO:0000256" key="3">
    <source>
        <dbReference type="ARBA" id="ARBA00022679"/>
    </source>
</evidence>
<evidence type="ECO:0000313" key="10">
    <source>
        <dbReference type="EMBL" id="MBB2893698.1"/>
    </source>
</evidence>
<feature type="region of interest" description="Disordered" evidence="8">
    <location>
        <begin position="338"/>
        <end position="398"/>
    </location>
</feature>
<dbReference type="Pfam" id="PF00069">
    <property type="entry name" value="Pkinase"/>
    <property type="match status" value="1"/>
</dbReference>
<feature type="compositionally biased region" description="Low complexity" evidence="8">
    <location>
        <begin position="346"/>
        <end position="384"/>
    </location>
</feature>
<dbReference type="PANTHER" id="PTHR43289">
    <property type="entry name" value="MITOGEN-ACTIVATED PROTEIN KINASE KINASE KINASE 20-RELATED"/>
    <property type="match status" value="1"/>
</dbReference>
<dbReference type="PROSITE" id="PS00107">
    <property type="entry name" value="PROTEIN_KINASE_ATP"/>
    <property type="match status" value="1"/>
</dbReference>
<dbReference type="PROSITE" id="PS50011">
    <property type="entry name" value="PROTEIN_KINASE_DOM"/>
    <property type="match status" value="1"/>
</dbReference>
<dbReference type="SMART" id="SM00220">
    <property type="entry name" value="S_TKc"/>
    <property type="match status" value="1"/>
</dbReference>
<dbReference type="InterPro" id="IPR017441">
    <property type="entry name" value="Protein_kinase_ATP_BS"/>
</dbReference>
<keyword evidence="6 7" id="KW-0067">ATP-binding</keyword>
<gene>
    <name evidence="10" type="ORF">FHU39_003729</name>
</gene>
<name>A0A839N7H9_9MICO</name>
<evidence type="ECO:0000259" key="9">
    <source>
        <dbReference type="PROSITE" id="PS50011"/>
    </source>
</evidence>